<dbReference type="AlphaFoldDB" id="A0A100WH18"/>
<dbReference type="Proteomes" id="UP000069443">
    <property type="component" value="Unassembled WGS sequence"/>
</dbReference>
<evidence type="ECO:0000313" key="2">
    <source>
        <dbReference type="EMBL" id="GAS98384.1"/>
    </source>
</evidence>
<name>A0A100WH18_MYCCR</name>
<evidence type="ECO:0000313" key="3">
    <source>
        <dbReference type="Proteomes" id="UP000069443"/>
    </source>
</evidence>
<organism evidence="2 3">
    <name type="scientific">Mycolicibacterium canariasense</name>
    <name type="common">Mycobacterium canariasense</name>
    <dbReference type="NCBI Taxonomy" id="228230"/>
    <lineage>
        <taxon>Bacteria</taxon>
        <taxon>Bacillati</taxon>
        <taxon>Actinomycetota</taxon>
        <taxon>Actinomycetes</taxon>
        <taxon>Mycobacteriales</taxon>
        <taxon>Mycobacteriaceae</taxon>
        <taxon>Mycolicibacterium</taxon>
    </lineage>
</organism>
<sequence>MPSPSATPCPGGGKKWTVDKTGRPVCPRCRRALSTLAGRGRTPRDTPIVPPHDRPRSDDHKQRRG</sequence>
<keyword evidence="3" id="KW-1185">Reference proteome</keyword>
<dbReference type="OrthoDB" id="4735035at2"/>
<dbReference type="EMBL" id="BCSY01000083">
    <property type="protein sequence ID" value="GAS98384.1"/>
    <property type="molecule type" value="Genomic_DNA"/>
</dbReference>
<dbReference type="STRING" id="228230.RMCC_5349"/>
<accession>A0A100WH18</accession>
<proteinExistence type="predicted"/>
<reference evidence="3" key="2">
    <citation type="submission" date="2016-02" db="EMBL/GenBank/DDBJ databases">
        <title>Draft genome sequence of five rapidly growing Mycobacterium species.</title>
        <authorList>
            <person name="Katahira K."/>
            <person name="Gotou Y."/>
            <person name="Iida K."/>
            <person name="Ogura Y."/>
            <person name="Hayashi T."/>
        </authorList>
    </citation>
    <scope>NUCLEOTIDE SEQUENCE [LARGE SCALE GENOMIC DNA]</scope>
    <source>
        <strain evidence="3">JCM15298</strain>
    </source>
</reference>
<comment type="caution">
    <text evidence="2">The sequence shown here is derived from an EMBL/GenBank/DDBJ whole genome shotgun (WGS) entry which is preliminary data.</text>
</comment>
<feature type="region of interest" description="Disordered" evidence="1">
    <location>
        <begin position="1"/>
        <end position="65"/>
    </location>
</feature>
<protein>
    <submittedName>
        <fullName evidence="2">Uncharacterized protein</fullName>
    </submittedName>
</protein>
<feature type="compositionally biased region" description="Basic and acidic residues" evidence="1">
    <location>
        <begin position="51"/>
        <end position="65"/>
    </location>
</feature>
<dbReference type="RefSeq" id="WP_131805399.1">
    <property type="nucleotide sequence ID" value="NZ_BCSY01000083.1"/>
</dbReference>
<reference evidence="3" key="1">
    <citation type="journal article" date="2016" name="Genome Announc.">
        <title>Draft Genome Sequences of Five Rapidly Growing Mycobacterium Species, M. thermoresistibile, M. fortuitum subsp. acetamidolyticum, M. canariasense, M. brisbanense, and M. novocastrense.</title>
        <authorList>
            <person name="Katahira K."/>
            <person name="Ogura Y."/>
            <person name="Gotoh Y."/>
            <person name="Hayashi T."/>
        </authorList>
    </citation>
    <scope>NUCLEOTIDE SEQUENCE [LARGE SCALE GENOMIC DNA]</scope>
    <source>
        <strain evidence="3">JCM15298</strain>
    </source>
</reference>
<evidence type="ECO:0000256" key="1">
    <source>
        <dbReference type="SAM" id="MobiDB-lite"/>
    </source>
</evidence>
<gene>
    <name evidence="2" type="ORF">RMCC_5349</name>
</gene>